<accession>A0AAE0ETM2</accession>
<dbReference type="Proteomes" id="UP001190700">
    <property type="component" value="Unassembled WGS sequence"/>
</dbReference>
<gene>
    <name evidence="2" type="ORF">CYMTET_49957</name>
</gene>
<dbReference type="EMBL" id="LGRX02033718">
    <property type="protein sequence ID" value="KAK3240186.1"/>
    <property type="molecule type" value="Genomic_DNA"/>
</dbReference>
<dbReference type="PANTHER" id="PTHR31152:SF1">
    <property type="entry name" value="PLAC8 FAMILY PROTEIN"/>
    <property type="match status" value="1"/>
</dbReference>
<evidence type="ECO:0000313" key="2">
    <source>
        <dbReference type="EMBL" id="KAK3240186.1"/>
    </source>
</evidence>
<dbReference type="AlphaFoldDB" id="A0AAE0ETM2"/>
<proteinExistence type="predicted"/>
<organism evidence="2 3">
    <name type="scientific">Cymbomonas tetramitiformis</name>
    <dbReference type="NCBI Taxonomy" id="36881"/>
    <lineage>
        <taxon>Eukaryota</taxon>
        <taxon>Viridiplantae</taxon>
        <taxon>Chlorophyta</taxon>
        <taxon>Pyramimonadophyceae</taxon>
        <taxon>Pyramimonadales</taxon>
        <taxon>Pyramimonadaceae</taxon>
        <taxon>Cymbomonas</taxon>
    </lineage>
</organism>
<comment type="caution">
    <text evidence="2">The sequence shown here is derived from an EMBL/GenBank/DDBJ whole genome shotgun (WGS) entry which is preliminary data.</text>
</comment>
<evidence type="ECO:0000313" key="3">
    <source>
        <dbReference type="Proteomes" id="UP001190700"/>
    </source>
</evidence>
<evidence type="ECO:0000256" key="1">
    <source>
        <dbReference type="SAM" id="MobiDB-lite"/>
    </source>
</evidence>
<reference evidence="2 3" key="1">
    <citation type="journal article" date="2015" name="Genome Biol. Evol.">
        <title>Comparative Genomics of a Bacterivorous Green Alga Reveals Evolutionary Causalities and Consequences of Phago-Mixotrophic Mode of Nutrition.</title>
        <authorList>
            <person name="Burns J.A."/>
            <person name="Paasch A."/>
            <person name="Narechania A."/>
            <person name="Kim E."/>
        </authorList>
    </citation>
    <scope>NUCLEOTIDE SEQUENCE [LARGE SCALE GENOMIC DNA]</scope>
    <source>
        <strain evidence="2 3">PLY_AMNH</strain>
    </source>
</reference>
<dbReference type="PANTHER" id="PTHR31152">
    <property type="entry name" value="PLAC8 FAMILY PROTEIN"/>
    <property type="match status" value="1"/>
</dbReference>
<keyword evidence="3" id="KW-1185">Reference proteome</keyword>
<feature type="region of interest" description="Disordered" evidence="1">
    <location>
        <begin position="79"/>
        <end position="100"/>
    </location>
</feature>
<sequence>MRVPCVIQSPDELKLKNTDCDNCLMATAIFLQQLACICKIAALISRNEAINNLSNIIDNIADLLWCSVMSCMQTQHHMELEKREKGPPLVSPETQTLPSYQGGAQAVGYTANGEPVYAQAVPVHSQAPMTRE</sequence>
<protein>
    <submittedName>
        <fullName evidence="2">Uncharacterized protein</fullName>
    </submittedName>
</protein>
<name>A0AAE0ETM2_9CHLO</name>